<reference evidence="1" key="1">
    <citation type="submission" date="2021-03" db="EMBL/GenBank/DDBJ databases">
        <title>Draft genome sequence of rust myrtle Austropuccinia psidii MF-1, a brazilian biotype.</title>
        <authorList>
            <person name="Quecine M.C."/>
            <person name="Pachon D.M.R."/>
            <person name="Bonatelli M.L."/>
            <person name="Correr F.H."/>
            <person name="Franceschini L.M."/>
            <person name="Leite T.F."/>
            <person name="Margarido G.R.A."/>
            <person name="Almeida C.A."/>
            <person name="Ferrarezi J.A."/>
            <person name="Labate C.A."/>
        </authorList>
    </citation>
    <scope>NUCLEOTIDE SEQUENCE</scope>
    <source>
        <strain evidence="1">MF-1</strain>
    </source>
</reference>
<dbReference type="GO" id="GO:0003676">
    <property type="term" value="F:nucleic acid binding"/>
    <property type="evidence" value="ECO:0007669"/>
    <property type="project" value="InterPro"/>
</dbReference>
<dbReference type="InterPro" id="IPR036397">
    <property type="entry name" value="RNaseH_sf"/>
</dbReference>
<name>A0A9Q3FJD9_9BASI</name>
<evidence type="ECO:0000313" key="2">
    <source>
        <dbReference type="Proteomes" id="UP000765509"/>
    </source>
</evidence>
<keyword evidence="2" id="KW-1185">Reference proteome</keyword>
<evidence type="ECO:0000313" key="1">
    <source>
        <dbReference type="EMBL" id="MBW0541920.1"/>
    </source>
</evidence>
<dbReference type="PANTHER" id="PTHR37984">
    <property type="entry name" value="PROTEIN CBG26694"/>
    <property type="match status" value="1"/>
</dbReference>
<dbReference type="Gene3D" id="3.30.420.10">
    <property type="entry name" value="Ribonuclease H-like superfamily/Ribonuclease H"/>
    <property type="match status" value="1"/>
</dbReference>
<evidence type="ECO:0008006" key="3">
    <source>
        <dbReference type="Google" id="ProtNLM"/>
    </source>
</evidence>
<accession>A0A9Q3FJD9</accession>
<dbReference type="AlphaFoldDB" id="A0A9Q3FJD9"/>
<gene>
    <name evidence="1" type="ORF">O181_081635</name>
</gene>
<organism evidence="1 2">
    <name type="scientific">Austropuccinia psidii MF-1</name>
    <dbReference type="NCBI Taxonomy" id="1389203"/>
    <lineage>
        <taxon>Eukaryota</taxon>
        <taxon>Fungi</taxon>
        <taxon>Dikarya</taxon>
        <taxon>Basidiomycota</taxon>
        <taxon>Pucciniomycotina</taxon>
        <taxon>Pucciniomycetes</taxon>
        <taxon>Pucciniales</taxon>
        <taxon>Sphaerophragmiaceae</taxon>
        <taxon>Austropuccinia</taxon>
    </lineage>
</organism>
<protein>
    <recommendedName>
        <fullName evidence="3">Integrase zinc-binding domain-containing protein</fullName>
    </recommendedName>
</protein>
<sequence>MLRWQIAIQEYRGNMTIAHKSGKIHKNADELSRWALANTPDNPAYVPLEAEPQIPIEGIKITDIGTKFFEEDRESHKQDKNCHILTSLLDNDCKDTSLVNALDEVLMNSYSEGIFHFFDGIIYHITRYSCHLLWTPGKVKNCAWWSLWRKEIIEYYHTCDRFQKVNRSTGKKFGLMIHIQEPKSPWEVVHMDWVTALLPSGDKSYNACLVIVDRYSNNPIFLPCHKDDTSMDTALLL</sequence>
<dbReference type="OrthoDB" id="8067401at2759"/>
<dbReference type="InterPro" id="IPR050951">
    <property type="entry name" value="Retrovirus_Pol_polyprotein"/>
</dbReference>
<comment type="caution">
    <text evidence="1">The sequence shown here is derived from an EMBL/GenBank/DDBJ whole genome shotgun (WGS) entry which is preliminary data.</text>
</comment>
<dbReference type="EMBL" id="AVOT02046598">
    <property type="protein sequence ID" value="MBW0541920.1"/>
    <property type="molecule type" value="Genomic_DNA"/>
</dbReference>
<dbReference type="PANTHER" id="PTHR37984:SF15">
    <property type="entry name" value="INTEGRASE CATALYTIC DOMAIN-CONTAINING PROTEIN"/>
    <property type="match status" value="1"/>
</dbReference>
<proteinExistence type="predicted"/>
<dbReference type="Proteomes" id="UP000765509">
    <property type="component" value="Unassembled WGS sequence"/>
</dbReference>